<evidence type="ECO:0000256" key="3">
    <source>
        <dbReference type="ARBA" id="ARBA00022748"/>
    </source>
</evidence>
<gene>
    <name evidence="9" type="primary">ccsB</name>
    <name evidence="9" type="ORF">DJ010_01175</name>
</gene>
<feature type="transmembrane region" description="Helical" evidence="7">
    <location>
        <begin position="90"/>
        <end position="110"/>
    </location>
</feature>
<comment type="subcellular location">
    <subcellularLocation>
        <location evidence="1">Membrane</location>
        <topology evidence="1">Multi-pass membrane protein</topology>
    </subcellularLocation>
</comment>
<sequence length="339" mass="35724">MNLAALSDNLVALAIGIYAVAFTVYAADLAKARTGARFGARTRSTTPAAVTGSANPVDSPVTVGPDGPPEDVTTPDVNSLLDRSDLSRTALIAGRLFTIACSVNIAAVVARGVAAGRAPWGNMYEFSMVGAAAIATAFVIGSRRHRIEGLGIGVAGLVLVCLGLAVTVLYTPVDALIPVLNSYWMVIHVAAAIVAGGVFTIAALASGAFLIQRRRERANDSTPGIDATSRGAGAGLRSETLERVSYGLIVFAFPIWTFAVIAGAVWAEAAWGRYWGWDPKETWAFITWVFYAAYLHAQSTAGWRGTRAAWFSLLGYAAFLFNFVGVNMWISGLHSYAGV</sequence>
<comment type="caution">
    <text evidence="9">The sequence shown here is derived from an EMBL/GenBank/DDBJ whole genome shotgun (WGS) entry which is preliminary data.</text>
</comment>
<evidence type="ECO:0000256" key="1">
    <source>
        <dbReference type="ARBA" id="ARBA00004141"/>
    </source>
</evidence>
<dbReference type="InterPro" id="IPR002541">
    <property type="entry name" value="Cyt_c_assembly"/>
</dbReference>
<feature type="transmembrane region" description="Helical" evidence="7">
    <location>
        <begin position="246"/>
        <end position="267"/>
    </location>
</feature>
<protein>
    <submittedName>
        <fullName evidence="9">C-type cytochrome biogenesis protein CcsB</fullName>
    </submittedName>
</protein>
<dbReference type="PANTHER" id="PTHR30071">
    <property type="entry name" value="HEME EXPORTER PROTEIN C"/>
    <property type="match status" value="1"/>
</dbReference>
<dbReference type="RefSeq" id="WP_109691801.1">
    <property type="nucleotide sequence ID" value="NZ_QGDD01000001.1"/>
</dbReference>
<evidence type="ECO:0000259" key="8">
    <source>
        <dbReference type="Pfam" id="PF01578"/>
    </source>
</evidence>
<proteinExistence type="predicted"/>
<feature type="transmembrane region" description="Helical" evidence="7">
    <location>
        <begin position="282"/>
        <end position="297"/>
    </location>
</feature>
<keyword evidence="2 7" id="KW-0812">Transmembrane</keyword>
<evidence type="ECO:0000313" key="10">
    <source>
        <dbReference type="Proteomes" id="UP000245507"/>
    </source>
</evidence>
<name>A0A316TQ09_9ACTN</name>
<dbReference type="GO" id="GO:0017004">
    <property type="term" value="P:cytochrome complex assembly"/>
    <property type="evidence" value="ECO:0007669"/>
    <property type="project" value="UniProtKB-KW"/>
</dbReference>
<feature type="domain" description="Cytochrome c assembly protein" evidence="8">
    <location>
        <begin position="120"/>
        <end position="334"/>
    </location>
</feature>
<feature type="transmembrane region" description="Helical" evidence="7">
    <location>
        <begin position="122"/>
        <end position="140"/>
    </location>
</feature>
<feature type="transmembrane region" description="Helical" evidence="7">
    <location>
        <begin position="309"/>
        <end position="330"/>
    </location>
</feature>
<dbReference type="EMBL" id="QGDD01000001">
    <property type="protein sequence ID" value="PWN04294.1"/>
    <property type="molecule type" value="Genomic_DNA"/>
</dbReference>
<feature type="transmembrane region" description="Helical" evidence="7">
    <location>
        <begin position="183"/>
        <end position="211"/>
    </location>
</feature>
<evidence type="ECO:0000256" key="4">
    <source>
        <dbReference type="ARBA" id="ARBA00022989"/>
    </source>
</evidence>
<keyword evidence="4 7" id="KW-1133">Transmembrane helix</keyword>
<dbReference type="GO" id="GO:0020037">
    <property type="term" value="F:heme binding"/>
    <property type="evidence" value="ECO:0007669"/>
    <property type="project" value="InterPro"/>
</dbReference>
<organism evidence="9 10">
    <name type="scientific">Nocardioides silvaticus</name>
    <dbReference type="NCBI Taxonomy" id="2201891"/>
    <lineage>
        <taxon>Bacteria</taxon>
        <taxon>Bacillati</taxon>
        <taxon>Actinomycetota</taxon>
        <taxon>Actinomycetes</taxon>
        <taxon>Propionibacteriales</taxon>
        <taxon>Nocardioidaceae</taxon>
        <taxon>Nocardioides</taxon>
    </lineage>
</organism>
<feature type="region of interest" description="Disordered" evidence="6">
    <location>
        <begin position="45"/>
        <end position="74"/>
    </location>
</feature>
<evidence type="ECO:0000256" key="6">
    <source>
        <dbReference type="SAM" id="MobiDB-lite"/>
    </source>
</evidence>
<reference evidence="9 10" key="1">
    <citation type="submission" date="2018-05" db="EMBL/GenBank/DDBJ databases">
        <title>Nocardioides silvaticus genome.</title>
        <authorList>
            <person name="Li C."/>
            <person name="Wang G."/>
        </authorList>
    </citation>
    <scope>NUCLEOTIDE SEQUENCE [LARGE SCALE GENOMIC DNA]</scope>
    <source>
        <strain evidence="9 10">CCTCC AB 2018079</strain>
    </source>
</reference>
<dbReference type="InterPro" id="IPR017562">
    <property type="entry name" value="Cyt_c_biogenesis_CcsA"/>
</dbReference>
<dbReference type="OrthoDB" id="9814290at2"/>
<dbReference type="NCBIfam" id="TIGR03144">
    <property type="entry name" value="cytochr_II_ccsB"/>
    <property type="match status" value="1"/>
</dbReference>
<dbReference type="GO" id="GO:0005886">
    <property type="term" value="C:plasma membrane"/>
    <property type="evidence" value="ECO:0007669"/>
    <property type="project" value="TreeGrafter"/>
</dbReference>
<feature type="transmembrane region" description="Helical" evidence="7">
    <location>
        <begin position="6"/>
        <end position="27"/>
    </location>
</feature>
<keyword evidence="5 7" id="KW-0472">Membrane</keyword>
<evidence type="ECO:0000256" key="5">
    <source>
        <dbReference type="ARBA" id="ARBA00023136"/>
    </source>
</evidence>
<dbReference type="InterPro" id="IPR045062">
    <property type="entry name" value="Cyt_c_biogenesis_CcsA/CcmC"/>
</dbReference>
<dbReference type="Proteomes" id="UP000245507">
    <property type="component" value="Unassembled WGS sequence"/>
</dbReference>
<keyword evidence="10" id="KW-1185">Reference proteome</keyword>
<dbReference type="Pfam" id="PF01578">
    <property type="entry name" value="Cytochrom_C_asm"/>
    <property type="match status" value="1"/>
</dbReference>
<evidence type="ECO:0000313" key="9">
    <source>
        <dbReference type="EMBL" id="PWN04294.1"/>
    </source>
</evidence>
<feature type="transmembrane region" description="Helical" evidence="7">
    <location>
        <begin position="152"/>
        <end position="171"/>
    </location>
</feature>
<keyword evidence="3" id="KW-0201">Cytochrome c-type biogenesis</keyword>
<dbReference type="PANTHER" id="PTHR30071:SF1">
    <property type="entry name" value="CYTOCHROME B_B6 PROTEIN-RELATED"/>
    <property type="match status" value="1"/>
</dbReference>
<evidence type="ECO:0000256" key="2">
    <source>
        <dbReference type="ARBA" id="ARBA00022692"/>
    </source>
</evidence>
<evidence type="ECO:0000256" key="7">
    <source>
        <dbReference type="SAM" id="Phobius"/>
    </source>
</evidence>
<dbReference type="AlphaFoldDB" id="A0A316TQ09"/>
<accession>A0A316TQ09</accession>